<comment type="caution">
    <text evidence="2">The sequence shown here is derived from an EMBL/GenBank/DDBJ whole genome shotgun (WGS) entry which is preliminary data.</text>
</comment>
<name>A0ABX0JNP4_9PROT</name>
<keyword evidence="1" id="KW-0732">Signal</keyword>
<organism evidence="2 3">
    <name type="scientific">Acetobacter musti</name>
    <dbReference type="NCBI Taxonomy" id="864732"/>
    <lineage>
        <taxon>Bacteria</taxon>
        <taxon>Pseudomonadati</taxon>
        <taxon>Pseudomonadota</taxon>
        <taxon>Alphaproteobacteria</taxon>
        <taxon>Acetobacterales</taxon>
        <taxon>Acetobacteraceae</taxon>
        <taxon>Acetobacter</taxon>
    </lineage>
</organism>
<sequence length="214" mass="23309">MSYGKLRPAKLCPRQLRLAGTVLLASLGCATGISRATAATEETPPAATATGPHVTPSTDVDVRYEMASPDGGPPVHQEMHWQVSSLRQRIDPENSTVYMVTSWRDHTLTVVDTLRHRRSQMPAPGSALTLPGQVPEGSFQRLGTDFVAGQYCVNWRTTDQDGRQSDACYTDDGIMVRVTQQGRVMVQAISVTRTPQDDALFTIPASYPEVAPAR</sequence>
<dbReference type="RefSeq" id="WP_173581906.1">
    <property type="nucleotide sequence ID" value="NZ_WOTB01000002.1"/>
</dbReference>
<evidence type="ECO:0000313" key="3">
    <source>
        <dbReference type="Proteomes" id="UP000635278"/>
    </source>
</evidence>
<dbReference type="PROSITE" id="PS51257">
    <property type="entry name" value="PROKAR_LIPOPROTEIN"/>
    <property type="match status" value="1"/>
</dbReference>
<dbReference type="Proteomes" id="UP000635278">
    <property type="component" value="Unassembled WGS sequence"/>
</dbReference>
<reference evidence="2 3" key="1">
    <citation type="journal article" date="2020" name="Int. J. Syst. Evol. Microbiol.">
        <title>Novel acetic acid bacteria from cider fermentations: Acetobacter conturbans sp. nov. and Acetobacter fallax sp. nov.</title>
        <authorList>
            <person name="Sombolestani A.S."/>
            <person name="Cleenwerck I."/>
            <person name="Cnockaert M."/>
            <person name="Borremans W."/>
            <person name="Wieme A.D."/>
            <person name="De Vuyst L."/>
            <person name="Vandamme P."/>
        </authorList>
    </citation>
    <scope>NUCLEOTIDE SEQUENCE [LARGE SCALE GENOMIC DNA]</scope>
    <source>
        <strain evidence="2 3">LMG 30640</strain>
    </source>
</reference>
<protein>
    <recommendedName>
        <fullName evidence="4">DUF4412 domain-containing protein</fullName>
    </recommendedName>
</protein>
<evidence type="ECO:0000313" key="2">
    <source>
        <dbReference type="EMBL" id="NHN83480.1"/>
    </source>
</evidence>
<accession>A0ABX0JNP4</accession>
<feature type="chain" id="PRO_5045263718" description="DUF4412 domain-containing protein" evidence="1">
    <location>
        <begin position="39"/>
        <end position="214"/>
    </location>
</feature>
<feature type="signal peptide" evidence="1">
    <location>
        <begin position="1"/>
        <end position="38"/>
    </location>
</feature>
<proteinExistence type="predicted"/>
<evidence type="ECO:0000256" key="1">
    <source>
        <dbReference type="SAM" id="SignalP"/>
    </source>
</evidence>
<keyword evidence="3" id="KW-1185">Reference proteome</keyword>
<dbReference type="EMBL" id="WOTB01000002">
    <property type="protein sequence ID" value="NHN83480.1"/>
    <property type="molecule type" value="Genomic_DNA"/>
</dbReference>
<gene>
    <name evidence="2" type="ORF">GOB93_02345</name>
</gene>
<evidence type="ECO:0008006" key="4">
    <source>
        <dbReference type="Google" id="ProtNLM"/>
    </source>
</evidence>